<feature type="compositionally biased region" description="Basic residues" evidence="1">
    <location>
        <begin position="126"/>
        <end position="149"/>
    </location>
</feature>
<accession>A0A4C1U6V7</accession>
<reference evidence="2 3" key="1">
    <citation type="journal article" date="2019" name="Commun. Biol.">
        <title>The bagworm genome reveals a unique fibroin gene that provides high tensile strength.</title>
        <authorList>
            <person name="Kono N."/>
            <person name="Nakamura H."/>
            <person name="Ohtoshi R."/>
            <person name="Tomita M."/>
            <person name="Numata K."/>
            <person name="Arakawa K."/>
        </authorList>
    </citation>
    <scope>NUCLEOTIDE SEQUENCE [LARGE SCALE GENOMIC DNA]</scope>
</reference>
<evidence type="ECO:0000256" key="1">
    <source>
        <dbReference type="SAM" id="MobiDB-lite"/>
    </source>
</evidence>
<name>A0A4C1U6V7_EUMVA</name>
<feature type="region of interest" description="Disordered" evidence="1">
    <location>
        <begin position="120"/>
        <end position="171"/>
    </location>
</feature>
<dbReference type="EMBL" id="BGZK01000136">
    <property type="protein sequence ID" value="GBP22105.1"/>
    <property type="molecule type" value="Genomic_DNA"/>
</dbReference>
<organism evidence="2 3">
    <name type="scientific">Eumeta variegata</name>
    <name type="common">Bagworm moth</name>
    <name type="synonym">Eumeta japonica</name>
    <dbReference type="NCBI Taxonomy" id="151549"/>
    <lineage>
        <taxon>Eukaryota</taxon>
        <taxon>Metazoa</taxon>
        <taxon>Ecdysozoa</taxon>
        <taxon>Arthropoda</taxon>
        <taxon>Hexapoda</taxon>
        <taxon>Insecta</taxon>
        <taxon>Pterygota</taxon>
        <taxon>Neoptera</taxon>
        <taxon>Endopterygota</taxon>
        <taxon>Lepidoptera</taxon>
        <taxon>Glossata</taxon>
        <taxon>Ditrysia</taxon>
        <taxon>Tineoidea</taxon>
        <taxon>Psychidae</taxon>
        <taxon>Oiketicinae</taxon>
        <taxon>Eumeta</taxon>
    </lineage>
</organism>
<keyword evidence="3" id="KW-1185">Reference proteome</keyword>
<proteinExistence type="predicted"/>
<evidence type="ECO:0000313" key="2">
    <source>
        <dbReference type="EMBL" id="GBP22105.1"/>
    </source>
</evidence>
<dbReference type="AlphaFoldDB" id="A0A4C1U6V7"/>
<evidence type="ECO:0000313" key="3">
    <source>
        <dbReference type="Proteomes" id="UP000299102"/>
    </source>
</evidence>
<sequence>MDGTIKVCSLKWRYNAAAGTALLDEDPHRKNRFEGQRRVAGCMSTHVAGERLIMDYREITPHTIEQNRKAVTGTEGENGCRVECSVNRSETSVNKIEAASDSLHSAQGTPKLARHKTFESLGTKSFTRKGKKSRSGMQKLHGRCKKKAPRYSGSLTPLASEVAPSRLPYGT</sequence>
<comment type="caution">
    <text evidence="2">The sequence shown here is derived from an EMBL/GenBank/DDBJ whole genome shotgun (WGS) entry which is preliminary data.</text>
</comment>
<gene>
    <name evidence="2" type="ORF">EVAR_94145_1</name>
</gene>
<protein>
    <submittedName>
        <fullName evidence="2">Uncharacterized protein</fullName>
    </submittedName>
</protein>
<dbReference type="Proteomes" id="UP000299102">
    <property type="component" value="Unassembled WGS sequence"/>
</dbReference>